<accession>A0A4Y2ALP3</accession>
<reference evidence="1 2" key="1">
    <citation type="journal article" date="2019" name="Sci. Rep.">
        <title>Orb-weaving spider Araneus ventricosus genome elucidates the spidroin gene catalogue.</title>
        <authorList>
            <person name="Kono N."/>
            <person name="Nakamura H."/>
            <person name="Ohtoshi R."/>
            <person name="Moran D.A.P."/>
            <person name="Shinohara A."/>
            <person name="Yoshida Y."/>
            <person name="Fujiwara M."/>
            <person name="Mori M."/>
            <person name="Tomita M."/>
            <person name="Arakawa K."/>
        </authorList>
    </citation>
    <scope>NUCLEOTIDE SEQUENCE [LARGE SCALE GENOMIC DNA]</scope>
</reference>
<keyword evidence="2" id="KW-1185">Reference proteome</keyword>
<evidence type="ECO:0000313" key="1">
    <source>
        <dbReference type="EMBL" id="GBL80821.1"/>
    </source>
</evidence>
<comment type="caution">
    <text evidence="1">The sequence shown here is derived from an EMBL/GenBank/DDBJ whole genome shotgun (WGS) entry which is preliminary data.</text>
</comment>
<sequence length="76" mass="8710">MLITVQSMMSLKTTIGPHPTTMLTSRLYDRDDVQFCGTKHGEWGKLFLHVDDLISRELGGRSLVDIPKRSFMELEE</sequence>
<evidence type="ECO:0000313" key="2">
    <source>
        <dbReference type="Proteomes" id="UP000499080"/>
    </source>
</evidence>
<protein>
    <submittedName>
        <fullName evidence="1">Uncharacterized protein</fullName>
    </submittedName>
</protein>
<proteinExistence type="predicted"/>
<dbReference type="Proteomes" id="UP000499080">
    <property type="component" value="Unassembled WGS sequence"/>
</dbReference>
<gene>
    <name evidence="1" type="ORF">AVEN_26251_1</name>
</gene>
<dbReference type="EMBL" id="BGPR01000023">
    <property type="protein sequence ID" value="GBL80821.1"/>
    <property type="molecule type" value="Genomic_DNA"/>
</dbReference>
<dbReference type="AlphaFoldDB" id="A0A4Y2ALP3"/>
<name>A0A4Y2ALP3_ARAVE</name>
<organism evidence="1 2">
    <name type="scientific">Araneus ventricosus</name>
    <name type="common">Orbweaver spider</name>
    <name type="synonym">Epeira ventricosa</name>
    <dbReference type="NCBI Taxonomy" id="182803"/>
    <lineage>
        <taxon>Eukaryota</taxon>
        <taxon>Metazoa</taxon>
        <taxon>Ecdysozoa</taxon>
        <taxon>Arthropoda</taxon>
        <taxon>Chelicerata</taxon>
        <taxon>Arachnida</taxon>
        <taxon>Araneae</taxon>
        <taxon>Araneomorphae</taxon>
        <taxon>Entelegynae</taxon>
        <taxon>Araneoidea</taxon>
        <taxon>Araneidae</taxon>
        <taxon>Araneus</taxon>
    </lineage>
</organism>